<dbReference type="SFLD" id="SFLDS00003">
    <property type="entry name" value="Haloacid_Dehalogenase"/>
    <property type="match status" value="1"/>
</dbReference>
<evidence type="ECO:0000256" key="2">
    <source>
        <dbReference type="ARBA" id="ARBA00005893"/>
    </source>
</evidence>
<evidence type="ECO:0000256" key="7">
    <source>
        <dbReference type="PIRSR" id="PIRSR006118-2"/>
    </source>
</evidence>
<feature type="binding site" evidence="7">
    <location>
        <position position="26"/>
    </location>
    <ligand>
        <name>substrate</name>
    </ligand>
</feature>
<dbReference type="AlphaFoldDB" id="A0A855X3E3"/>
<evidence type="ECO:0000256" key="6">
    <source>
        <dbReference type="ARBA" id="ARBA00022842"/>
    </source>
</evidence>
<dbReference type="GO" id="GO:0016788">
    <property type="term" value="F:hydrolase activity, acting on ester bonds"/>
    <property type="evidence" value="ECO:0007669"/>
    <property type="project" value="InterPro"/>
</dbReference>
<dbReference type="PANTHER" id="PTHR21485">
    <property type="entry name" value="HAD SUPERFAMILY MEMBERS CMAS AND KDSC"/>
    <property type="match status" value="1"/>
</dbReference>
<dbReference type="InterPro" id="IPR006549">
    <property type="entry name" value="HAD-SF_hydro_IIIA"/>
</dbReference>
<dbReference type="GO" id="GO:0008781">
    <property type="term" value="F:N-acylneuraminate cytidylyltransferase activity"/>
    <property type="evidence" value="ECO:0007669"/>
    <property type="project" value="TreeGrafter"/>
</dbReference>
<dbReference type="NCBIfam" id="TIGR01670">
    <property type="entry name" value="KdsC-phosphatas"/>
    <property type="match status" value="1"/>
</dbReference>
<keyword evidence="5" id="KW-0378">Hydrolase</keyword>
<dbReference type="SUPFAM" id="SSF56784">
    <property type="entry name" value="HAD-like"/>
    <property type="match status" value="1"/>
</dbReference>
<dbReference type="SFLD" id="SFLDG01136">
    <property type="entry name" value="C1.6:_Phosphoserine_Phosphatas"/>
    <property type="match status" value="1"/>
</dbReference>
<comment type="caution">
    <text evidence="8">The sequence shown here is derived from an EMBL/GenBank/DDBJ whole genome shotgun (WGS) entry which is preliminary data.</text>
</comment>
<feature type="non-terminal residue" evidence="8">
    <location>
        <position position="150"/>
    </location>
</feature>
<accession>A0A855X3E3</accession>
<proteinExistence type="inferred from homology"/>
<organism evidence="8 9">
    <name type="scientific">candidate division GN15 bacterium</name>
    <dbReference type="NCBI Taxonomy" id="2072418"/>
    <lineage>
        <taxon>Bacteria</taxon>
        <taxon>candidate division GN15</taxon>
    </lineage>
</organism>
<evidence type="ECO:0000256" key="4">
    <source>
        <dbReference type="ARBA" id="ARBA00022723"/>
    </source>
</evidence>
<dbReference type="GO" id="GO:0046872">
    <property type="term" value="F:metal ion binding"/>
    <property type="evidence" value="ECO:0007669"/>
    <property type="project" value="UniProtKB-KW"/>
</dbReference>
<evidence type="ECO:0000256" key="5">
    <source>
        <dbReference type="ARBA" id="ARBA00022801"/>
    </source>
</evidence>
<sequence length="150" mass="16582">MAKKHLTRTQLVKRLRNIKLLALDVDGVLTNNWLYVGTDGMEFKQFNIADGFYMKLAMRSGLPIAIVSGRYSPATDARMKELGVKHVLQGKADKPSMLAPLLKEMGIEFADVAYMGDEILDLSIGRKVGLPVAVRNAAPEFKNAALYVTK</sequence>
<evidence type="ECO:0000313" key="9">
    <source>
        <dbReference type="Proteomes" id="UP000250918"/>
    </source>
</evidence>
<evidence type="ECO:0000256" key="1">
    <source>
        <dbReference type="ARBA" id="ARBA00001946"/>
    </source>
</evidence>
<comment type="similarity">
    <text evidence="2">Belongs to the KdsC family.</text>
</comment>
<dbReference type="Proteomes" id="UP000250918">
    <property type="component" value="Unassembled WGS sequence"/>
</dbReference>
<dbReference type="Pfam" id="PF08282">
    <property type="entry name" value="Hydrolase_3"/>
    <property type="match status" value="1"/>
</dbReference>
<dbReference type="PANTHER" id="PTHR21485:SF3">
    <property type="entry name" value="N-ACYLNEURAMINATE CYTIDYLYLTRANSFERASE"/>
    <property type="match status" value="1"/>
</dbReference>
<name>A0A855X3E3_9BACT</name>
<dbReference type="Gene3D" id="3.40.50.1000">
    <property type="entry name" value="HAD superfamily/HAD-like"/>
    <property type="match status" value="1"/>
</dbReference>
<gene>
    <name evidence="8" type="ORF">C3F09_04015</name>
</gene>
<evidence type="ECO:0000313" key="8">
    <source>
        <dbReference type="EMBL" id="PWB74378.1"/>
    </source>
</evidence>
<comment type="subunit">
    <text evidence="3">Homotetramer.</text>
</comment>
<dbReference type="InterPro" id="IPR036412">
    <property type="entry name" value="HAD-like_sf"/>
</dbReference>
<dbReference type="SFLD" id="SFLDG01138">
    <property type="entry name" value="C1.6.2:_Deoxy-d-mannose-octulo"/>
    <property type="match status" value="1"/>
</dbReference>
<dbReference type="NCBIfam" id="TIGR01662">
    <property type="entry name" value="HAD-SF-IIIA"/>
    <property type="match status" value="1"/>
</dbReference>
<feature type="binding site" evidence="7">
    <location>
        <position position="117"/>
    </location>
    <ligand>
        <name>Mg(2+)</name>
        <dbReference type="ChEBI" id="CHEBI:18420"/>
    </ligand>
</feature>
<dbReference type="PIRSF" id="PIRSF006118">
    <property type="entry name" value="KDO8-P_Ptase"/>
    <property type="match status" value="1"/>
</dbReference>
<keyword evidence="6 7" id="KW-0460">Magnesium</keyword>
<dbReference type="InterPro" id="IPR010023">
    <property type="entry name" value="KdsC_fam"/>
</dbReference>
<evidence type="ECO:0000256" key="3">
    <source>
        <dbReference type="ARBA" id="ARBA00011881"/>
    </source>
</evidence>
<keyword evidence="4 7" id="KW-0479">Metal-binding</keyword>
<comment type="cofactor">
    <cofactor evidence="1 7">
        <name>Mg(2+)</name>
        <dbReference type="ChEBI" id="CHEBI:18420"/>
    </cofactor>
</comment>
<dbReference type="EMBL" id="PQAP01000034">
    <property type="protein sequence ID" value="PWB74378.1"/>
    <property type="molecule type" value="Genomic_DNA"/>
</dbReference>
<dbReference type="InterPro" id="IPR023214">
    <property type="entry name" value="HAD_sf"/>
</dbReference>
<reference evidence="8 9" key="1">
    <citation type="journal article" date="2018" name="ISME J.">
        <title>A methanotrophic archaeon couples anaerobic oxidation of methane to Fe(III) reduction.</title>
        <authorList>
            <person name="Cai C."/>
            <person name="Leu A.O."/>
            <person name="Xie G.J."/>
            <person name="Guo J."/>
            <person name="Feng Y."/>
            <person name="Zhao J.X."/>
            <person name="Tyson G.W."/>
            <person name="Yuan Z."/>
            <person name="Hu S."/>
        </authorList>
    </citation>
    <scope>NUCLEOTIDE SEQUENCE [LARGE SCALE GENOMIC DNA]</scope>
    <source>
        <strain evidence="8">FeB_12</strain>
    </source>
</reference>
<protein>
    <recommendedName>
        <fullName evidence="10">3-deoxy-D-manno-octulosonate 8-phosphate phosphatase</fullName>
    </recommendedName>
</protein>
<feature type="binding site" evidence="7">
    <location>
        <position position="24"/>
    </location>
    <ligand>
        <name>Mg(2+)</name>
        <dbReference type="ChEBI" id="CHEBI:18420"/>
    </ligand>
</feature>
<dbReference type="InterPro" id="IPR050793">
    <property type="entry name" value="CMP-NeuNAc_synthase"/>
</dbReference>
<evidence type="ECO:0008006" key="10">
    <source>
        <dbReference type="Google" id="ProtNLM"/>
    </source>
</evidence>